<dbReference type="Gene3D" id="1.50.10.100">
    <property type="entry name" value="Chondroitin AC/alginate lyase"/>
    <property type="match status" value="1"/>
</dbReference>
<dbReference type="InterPro" id="IPR008929">
    <property type="entry name" value="Chondroitin_lyas"/>
</dbReference>
<evidence type="ECO:0000256" key="1">
    <source>
        <dbReference type="ARBA" id="ARBA00004196"/>
    </source>
</evidence>
<name>A0A062VAI3_9PROT</name>
<dbReference type="Proteomes" id="UP000027100">
    <property type="component" value="Unassembled WGS sequence"/>
</dbReference>
<reference evidence="3 4" key="1">
    <citation type="journal article" date="2014" name="Antonie Van Leeuwenhoek">
        <title>Hyphomonas beringensis sp. nov. and Hyphomonas chukchiensis sp. nov., isolated from surface seawater of the Bering Sea and Chukchi Sea.</title>
        <authorList>
            <person name="Li C."/>
            <person name="Lai Q."/>
            <person name="Li G."/>
            <person name="Dong C."/>
            <person name="Wang J."/>
            <person name="Liao Y."/>
            <person name="Shao Z."/>
        </authorList>
    </citation>
    <scope>NUCLEOTIDE SEQUENCE [LARGE SCALE GENOMIC DNA]</scope>
    <source>
        <strain evidence="3 4">PS728</strain>
    </source>
</reference>
<dbReference type="EMBL" id="ARYM01000024">
    <property type="protein sequence ID" value="KCZ97187.1"/>
    <property type="molecule type" value="Genomic_DNA"/>
</dbReference>
<dbReference type="PATRIC" id="fig|1280954.3.peg.3328"/>
<evidence type="ECO:0000313" key="4">
    <source>
        <dbReference type="Proteomes" id="UP000027100"/>
    </source>
</evidence>
<dbReference type="AlphaFoldDB" id="A0A062VAI3"/>
<evidence type="ECO:0000259" key="2">
    <source>
        <dbReference type="Pfam" id="PF07940"/>
    </source>
</evidence>
<dbReference type="GO" id="GO:0016829">
    <property type="term" value="F:lyase activity"/>
    <property type="evidence" value="ECO:0007669"/>
    <property type="project" value="InterPro"/>
</dbReference>
<dbReference type="InterPro" id="IPR012480">
    <property type="entry name" value="Hepar_II_III_C"/>
</dbReference>
<accession>A0A062VAI3</accession>
<protein>
    <submittedName>
        <fullName evidence="3">Heparinase II/III-like family protein</fullName>
    </submittedName>
</protein>
<dbReference type="Pfam" id="PF07940">
    <property type="entry name" value="Hepar_II_III_C"/>
    <property type="match status" value="1"/>
</dbReference>
<keyword evidence="4" id="KW-1185">Reference proteome</keyword>
<organism evidence="3 4">
    <name type="scientific">Hyphomonas polymorpha PS728</name>
    <dbReference type="NCBI Taxonomy" id="1280954"/>
    <lineage>
        <taxon>Bacteria</taxon>
        <taxon>Pseudomonadati</taxon>
        <taxon>Pseudomonadota</taxon>
        <taxon>Alphaproteobacteria</taxon>
        <taxon>Hyphomonadales</taxon>
        <taxon>Hyphomonadaceae</taxon>
        <taxon>Hyphomonas</taxon>
    </lineage>
</organism>
<dbReference type="Gene3D" id="2.70.98.70">
    <property type="match status" value="1"/>
</dbReference>
<proteinExistence type="predicted"/>
<gene>
    <name evidence="3" type="ORF">HPO_16480</name>
</gene>
<sequence length="582" mass="64521">MAESDSDFHADRTRTSSDDAALWRRFRGVVGDDAKVSTLQKLKLTGHGPDAFSMHISNLLPPDDRRGEALMAGIWRIGQQRMVMTGGEAPWSLEMPSRHFADRVHRFGWLPDLFARGEEGAALARRLTDDWIERFGKFNGFAWRIEPTASRVWNWMRCGPELFEMGSAEDRSQRIDALSRQLRYLAEVIETAHDPKSRWMAAVSLVAHSLCLRKGAGLSEALARLEGEVTAQILPDGGHVTRSPAHTLSSLLHLQTIEEALIRAQRPVPDWITKWTPRMGAMLGFFRAGDGALDTFNDGDESRAEVVEAALSRFETPPRRFLFAPKSGFQKIERGTLRFVLDCGEAPPRPFAEHARAGALGFEFSDGPARIVTSCGYSSEVNVDWQAAVRRTSAHSTLILAGRDSSAFVLNEETRMRAVTGPEGIAAKRLEEASEIWLDAQHAGYKASHGLLHRRRIFVSGAGDRLTGEDSLVRPVAQPPTDDKKGVPFEIRFHLHPTITAHMGRDAIRLVSETGAVWRFKTSHEGARLERTAYLARGVVETPEQIVLSGFADPNGDGSQPPNCIRWAFIRETAAPARPDSA</sequence>
<dbReference type="OrthoDB" id="9787373at2"/>
<comment type="subcellular location">
    <subcellularLocation>
        <location evidence="1">Cell envelope</location>
    </subcellularLocation>
</comment>
<dbReference type="eggNOG" id="COG5360">
    <property type="taxonomic scope" value="Bacteria"/>
</dbReference>
<comment type="caution">
    <text evidence="3">The sequence shown here is derived from an EMBL/GenBank/DDBJ whole genome shotgun (WGS) entry which is preliminary data.</text>
</comment>
<evidence type="ECO:0000313" key="3">
    <source>
        <dbReference type="EMBL" id="KCZ97187.1"/>
    </source>
</evidence>
<dbReference type="RefSeq" id="WP_035601230.1">
    <property type="nucleotide sequence ID" value="NZ_ARYM01000024.1"/>
</dbReference>
<dbReference type="GO" id="GO:0030313">
    <property type="term" value="C:cell envelope"/>
    <property type="evidence" value="ECO:0007669"/>
    <property type="project" value="UniProtKB-SubCell"/>
</dbReference>
<dbReference type="STRING" id="1280954.HPO_16480"/>
<feature type="domain" description="Heparinase II/III-like C-terminal" evidence="2">
    <location>
        <begin position="317"/>
        <end position="567"/>
    </location>
</feature>